<evidence type="ECO:0000256" key="1">
    <source>
        <dbReference type="ARBA" id="ARBA00004479"/>
    </source>
</evidence>
<proteinExistence type="predicted"/>
<dbReference type="Proteomes" id="UP000694428">
    <property type="component" value="Unplaced"/>
</dbReference>
<keyword evidence="10" id="KW-1185">Reference proteome</keyword>
<evidence type="ECO:0000256" key="7">
    <source>
        <dbReference type="ARBA" id="ARBA00023180"/>
    </source>
</evidence>
<keyword evidence="6" id="KW-0675">Receptor</keyword>
<dbReference type="AlphaFoldDB" id="A0A8C9FGY4"/>
<evidence type="ECO:0000256" key="2">
    <source>
        <dbReference type="ARBA" id="ARBA00022692"/>
    </source>
</evidence>
<reference evidence="9" key="2">
    <citation type="submission" date="2025-09" db="UniProtKB">
        <authorList>
            <consortium name="Ensembl"/>
        </authorList>
    </citation>
    <scope>IDENTIFICATION</scope>
</reference>
<keyword evidence="4" id="KW-1133">Transmembrane helix</keyword>
<organism evidence="9 10">
    <name type="scientific">Pavo cristatus</name>
    <name type="common">Indian peafowl</name>
    <name type="synonym">Blue peafowl</name>
    <dbReference type="NCBI Taxonomy" id="9049"/>
    <lineage>
        <taxon>Eukaryota</taxon>
        <taxon>Metazoa</taxon>
        <taxon>Chordata</taxon>
        <taxon>Craniata</taxon>
        <taxon>Vertebrata</taxon>
        <taxon>Euteleostomi</taxon>
        <taxon>Archelosauria</taxon>
        <taxon>Archosauria</taxon>
        <taxon>Dinosauria</taxon>
        <taxon>Saurischia</taxon>
        <taxon>Theropoda</taxon>
        <taxon>Coelurosauria</taxon>
        <taxon>Aves</taxon>
        <taxon>Neognathae</taxon>
        <taxon>Galloanserae</taxon>
        <taxon>Galliformes</taxon>
        <taxon>Phasianidae</taxon>
        <taxon>Phasianinae</taxon>
        <taxon>Pavo</taxon>
    </lineage>
</organism>
<accession>A0A8C9FGY4</accession>
<evidence type="ECO:0000259" key="8">
    <source>
        <dbReference type="Pfam" id="PF09240"/>
    </source>
</evidence>
<dbReference type="Pfam" id="PF09240">
    <property type="entry name" value="IL6Ra-bind"/>
    <property type="match status" value="1"/>
</dbReference>
<dbReference type="InterPro" id="IPR015321">
    <property type="entry name" value="TypeI_recpt_CBD"/>
</dbReference>
<name>A0A8C9FGY4_PAVCR</name>
<evidence type="ECO:0000256" key="5">
    <source>
        <dbReference type="ARBA" id="ARBA00023136"/>
    </source>
</evidence>
<keyword evidence="3" id="KW-0732">Signal</keyword>
<feature type="domain" description="Type I cytokine receptor cytokine-binding" evidence="8">
    <location>
        <begin position="140"/>
        <end position="219"/>
    </location>
</feature>
<dbReference type="InterPro" id="IPR036116">
    <property type="entry name" value="FN3_sf"/>
</dbReference>
<dbReference type="GO" id="GO:0016020">
    <property type="term" value="C:membrane"/>
    <property type="evidence" value="ECO:0007669"/>
    <property type="project" value="UniProtKB-SubCell"/>
</dbReference>
<dbReference type="Ensembl" id="ENSPSTT00000013967.1">
    <property type="protein sequence ID" value="ENSPSTP00000013323.1"/>
    <property type="gene ID" value="ENSPSTG00000009427.1"/>
</dbReference>
<evidence type="ECO:0000256" key="3">
    <source>
        <dbReference type="ARBA" id="ARBA00022729"/>
    </source>
</evidence>
<evidence type="ECO:0000256" key="6">
    <source>
        <dbReference type="ARBA" id="ARBA00023170"/>
    </source>
</evidence>
<dbReference type="SUPFAM" id="SSF49265">
    <property type="entry name" value="Fibronectin type III"/>
    <property type="match status" value="1"/>
</dbReference>
<evidence type="ECO:0000313" key="9">
    <source>
        <dbReference type="Ensembl" id="ENSPSTP00000013323.1"/>
    </source>
</evidence>
<evidence type="ECO:0000256" key="4">
    <source>
        <dbReference type="ARBA" id="ARBA00022989"/>
    </source>
</evidence>
<protein>
    <recommendedName>
        <fullName evidence="8">Type I cytokine receptor cytokine-binding domain-containing protein</fullName>
    </recommendedName>
</protein>
<dbReference type="Gene3D" id="2.60.40.10">
    <property type="entry name" value="Immunoglobulins"/>
    <property type="match status" value="2"/>
</dbReference>
<sequence>MTHITYVPVVLMLSFFQHKTLFSTGLARRQPDVVDELRLHNDLQVTKKESQVILYWNNNLTKEETEKYSVKYILSYTFFDTSQERKERLQEKKKRIRLELHTGFKAKVKTQVFMKETEDLIKESGWTECTYRSPPVYIQNLSCIIYNISFFNCTWHIKAEDPADVQYLFSYRHTEKDFECQQYIKNARNKNIGCHMKDISFQPLTKIILNISVVDLRNNSRRLSYYKGFTPQKIGEGLRLEKTSKIILSKPQCTHNRMISSGKNVLEVKNMSLSLRRLNTKMMLLTFLTFHGLWYTLTHKVSSGHCQ</sequence>
<reference evidence="9" key="1">
    <citation type="submission" date="2025-08" db="UniProtKB">
        <authorList>
            <consortium name="Ensembl"/>
        </authorList>
    </citation>
    <scope>IDENTIFICATION</scope>
</reference>
<keyword evidence="5" id="KW-0472">Membrane</keyword>
<keyword evidence="2" id="KW-0812">Transmembrane</keyword>
<comment type="subcellular location">
    <subcellularLocation>
        <location evidence="1">Membrane</location>
        <topology evidence="1">Single-pass type I membrane protein</topology>
    </subcellularLocation>
</comment>
<dbReference type="InterPro" id="IPR013783">
    <property type="entry name" value="Ig-like_fold"/>
</dbReference>
<keyword evidence="7" id="KW-0325">Glycoprotein</keyword>
<evidence type="ECO:0000313" key="10">
    <source>
        <dbReference type="Proteomes" id="UP000694428"/>
    </source>
</evidence>